<protein>
    <submittedName>
        <fullName evidence="3">BTB/POZ domain-containing protein 8</fullName>
    </submittedName>
    <submittedName>
        <fullName evidence="5 6">Uncharacterized protein LOC112679321</fullName>
    </submittedName>
</protein>
<evidence type="ECO:0000259" key="2">
    <source>
        <dbReference type="PROSITE" id="PS50097"/>
    </source>
</evidence>
<feature type="compositionally biased region" description="Polar residues" evidence="1">
    <location>
        <begin position="849"/>
        <end position="862"/>
    </location>
</feature>
<dbReference type="InterPro" id="IPR011333">
    <property type="entry name" value="SKP1/BTB/POZ_sf"/>
</dbReference>
<dbReference type="InterPro" id="IPR000210">
    <property type="entry name" value="BTB/POZ_dom"/>
</dbReference>
<feature type="domain" description="BTB" evidence="2">
    <location>
        <begin position="1024"/>
        <end position="1091"/>
    </location>
</feature>
<dbReference type="OrthoDB" id="409642at2759"/>
<organism evidence="3">
    <name type="scientific">Sipha flava</name>
    <name type="common">yellow sugarcane aphid</name>
    <dbReference type="NCBI Taxonomy" id="143950"/>
    <lineage>
        <taxon>Eukaryota</taxon>
        <taxon>Metazoa</taxon>
        <taxon>Ecdysozoa</taxon>
        <taxon>Arthropoda</taxon>
        <taxon>Hexapoda</taxon>
        <taxon>Insecta</taxon>
        <taxon>Pterygota</taxon>
        <taxon>Neoptera</taxon>
        <taxon>Paraneoptera</taxon>
        <taxon>Hemiptera</taxon>
        <taxon>Sternorrhyncha</taxon>
        <taxon>Aphidomorpha</taxon>
        <taxon>Aphidoidea</taxon>
        <taxon>Aphididae</taxon>
        <taxon>Sipha</taxon>
    </lineage>
</organism>
<evidence type="ECO:0000313" key="4">
    <source>
        <dbReference type="Proteomes" id="UP000694846"/>
    </source>
</evidence>
<dbReference type="Gene3D" id="3.30.710.10">
    <property type="entry name" value="Potassium Channel Kv1.1, Chain A"/>
    <property type="match status" value="1"/>
</dbReference>
<gene>
    <name evidence="3" type="primary">BTBD8</name>
    <name evidence="5 6" type="synonym">LOC112679321</name>
    <name evidence="3" type="ORF">g.124034</name>
</gene>
<dbReference type="PANTHER" id="PTHR22427:SF7">
    <property type="entry name" value="GH15728P"/>
    <property type="match status" value="1"/>
</dbReference>
<dbReference type="RefSeq" id="XP_025404876.1">
    <property type="nucleotide sequence ID" value="XM_025549091.1"/>
</dbReference>
<proteinExistence type="predicted"/>
<name>A0A2S2R4F1_9HEMI</name>
<sequence>MDIDRSINGWFERISLIQRKADHYKLRQDILSLLSNSEDSFDFYIKSKGITIRANTCILRCRCPQFYYEVIKKVNIGNLPLYLLEQISDFIKCVYSDSDVTAHEKKLIKSINIDNSKKKKHLSIDLCEPKRISCDINPLYYSLGHYEDFSSSEFSDIEQCTQDYIESVILNPLIIGNLSLNNMNINLNNSVESHLIKSETNSTCEEPYVQTTGESYVDEKCSVKISGSELDNTKVEIVKNQSCDLKHDLVKQPNISDVTKSFLNLELATEFKNTLDSSANVQNPKINSLVIENEKNNLNYCKPNISNVDSLLNKNLNKDNILYNNDKSNKMNQETDDDLDVVSPHNFETFTVINKNNETGNISCEYNIKNSTNKSEQDSLKNESNNFQTFTVINENIIDNDNESHNDITVNNDLFEPETSNDYKTFTVVNGISVSLLQDQPCSSFNSILPDSKTLNSNNSIDLDLLPSIHTPSEFNAMAFLSPSNQNVFNKKDKNVVKEEDLSISLKNGENEYNLDKYDDIVPAKEEISILNEFYYPIDLKGEETIKKEVFNTNNFNDSLTSNDNTLCSNMIQNSDAVISSKLYIDNDNTNLNFISENNQRSYNLNYQHSEKLKSTGESDSTLSLHLEIFENNKGMNSPDSLNEDEVFGLEEKPVVSNKLEFVPLESTPLKDTKSPRLSRKYMESSPVITANAYIPDVEILSTVEEKSERKNSSSFFIDFNEGNKPKNKPKRFENLTKSLDSSTISNSKEKIFSMFIDFNEDSESSESSSKGTKHRKPQTLADRFVRMHSEEASNTKSNDNEDTVTPPPSRMTSTVENSSVDISESCKKQSIFMFIENDSPTPVKRRSLPQSSRLKSQRNSWNVDSTVVHKTHHRTHSINLSEESHLDARMTQSHIETGSKEFYKPQDSFDIVECNVSVTVNGAKDSGIGLVDSFVRLSDMDKAPSQDIISSLNKNESKSESLRRDLKNTELGRCLKRMFPYLKSTEVERILLSKPPHSLNSKEEIKTGLGKDLLRMFLEEIGADTTIDVNGRRIKAHKCVLTSRCQYFAAMFSGGWVQSAGNVLYLKGFSYKTVHLTLRYIYSGECNFSEIKNVAELSKLADMLCLEGLKDNIMLYLAAEYCHFFKEVCERCTVGILECLTLSVAYGLDDLYLSCIVWINDNFSVVWPTNHFVSLPQDLKVKCFKHKVAHIDDLNDVLIVTEGCEKIKKNLPNEEWAKELVDLTTDLSNSVVKYLAKHFYSTITSKYFKQILENENVFADSFATHLLASCNCANRNQIRQAYDHLNKSSSNNFWHARGEILVNAIMELIIKGLASDFRNGRERQAMGSLPNDYRMSEALAKRIAIELGVSRLELAANGTLITSSPIKKISTSTKVLNKTFENKVKPKSSVEHVPITKIKTSGKFAEVKSRYMEPKPQITTPIPQKILTVHKDLPRGRRVMSSSTSLTSSPNIRNTVSNSRLSTNRVTKTSSELSLSTPKLKTKTILPKTDPLPSNTRTSSIASKITPKSTRKPVQKNFNAKILPNARTLNGTKKQTITPKTKLLPNGHPTIGSRSGTFCKDEPTVMHSKDITS</sequence>
<reference evidence="3" key="1">
    <citation type="submission" date="2018-04" db="EMBL/GenBank/DDBJ databases">
        <title>Transcriptome assembly of Sipha flava.</title>
        <authorList>
            <person name="Scully E.D."/>
            <person name="Geib S.M."/>
            <person name="Palmer N.A."/>
            <person name="Koch K."/>
            <person name="Bradshaw J."/>
            <person name="Heng-Moss T."/>
            <person name="Sarath G."/>
        </authorList>
    </citation>
    <scope>NUCLEOTIDE SEQUENCE</scope>
</reference>
<dbReference type="PANTHER" id="PTHR22427">
    <property type="entry name" value="GH15728P"/>
    <property type="match status" value="1"/>
</dbReference>
<evidence type="ECO:0000313" key="5">
    <source>
        <dbReference type="RefSeq" id="XP_025404867.1"/>
    </source>
</evidence>
<dbReference type="CDD" id="cd18490">
    <property type="entry name" value="BACK_BTBD8"/>
    <property type="match status" value="1"/>
</dbReference>
<dbReference type="CDD" id="cd18286">
    <property type="entry name" value="BTB2_POZ_BTBD8"/>
    <property type="match status" value="1"/>
</dbReference>
<feature type="region of interest" description="Disordered" evidence="1">
    <location>
        <begin position="790"/>
        <end position="823"/>
    </location>
</feature>
<feature type="region of interest" description="Disordered" evidence="1">
    <location>
        <begin position="838"/>
        <end position="862"/>
    </location>
</feature>
<dbReference type="RefSeq" id="XP_025404867.1">
    <property type="nucleotide sequence ID" value="XM_025549082.1"/>
</dbReference>
<dbReference type="EMBL" id="GGMS01015631">
    <property type="protein sequence ID" value="MBY84834.1"/>
    <property type="molecule type" value="Transcribed_RNA"/>
</dbReference>
<accession>A0A2S2R4F1</accession>
<feature type="compositionally biased region" description="Basic and acidic residues" evidence="1">
    <location>
        <begin position="1560"/>
        <end position="1574"/>
    </location>
</feature>
<keyword evidence="4" id="KW-1185">Reference proteome</keyword>
<evidence type="ECO:0000256" key="1">
    <source>
        <dbReference type="SAM" id="MobiDB-lite"/>
    </source>
</evidence>
<dbReference type="Pfam" id="PF26017">
    <property type="entry name" value="BACK_BTBD8"/>
    <property type="match status" value="1"/>
</dbReference>
<dbReference type="SUPFAM" id="SSF54695">
    <property type="entry name" value="POZ domain"/>
    <property type="match status" value="1"/>
</dbReference>
<dbReference type="Pfam" id="PF00651">
    <property type="entry name" value="BTB"/>
    <property type="match status" value="1"/>
</dbReference>
<feature type="region of interest" description="Disordered" evidence="1">
    <location>
        <begin position="1546"/>
        <end position="1574"/>
    </location>
</feature>
<reference evidence="5 6" key="2">
    <citation type="submission" date="2025-04" db="UniProtKB">
        <authorList>
            <consortium name="RefSeq"/>
        </authorList>
    </citation>
    <scope>IDENTIFICATION</scope>
    <source>
        <tissue evidence="5 6">Whole body</tissue>
    </source>
</reference>
<dbReference type="InterPro" id="IPR043225">
    <property type="entry name" value="BACK_BTBD8"/>
</dbReference>
<dbReference type="SMART" id="SM00225">
    <property type="entry name" value="BTB"/>
    <property type="match status" value="1"/>
</dbReference>
<feature type="compositionally biased region" description="Polar residues" evidence="1">
    <location>
        <begin position="811"/>
        <end position="823"/>
    </location>
</feature>
<dbReference type="Proteomes" id="UP000694846">
    <property type="component" value="Unplaced"/>
</dbReference>
<evidence type="ECO:0000313" key="3">
    <source>
        <dbReference type="EMBL" id="MBY84834.1"/>
    </source>
</evidence>
<evidence type="ECO:0000313" key="6">
    <source>
        <dbReference type="RefSeq" id="XP_025404876.1"/>
    </source>
</evidence>
<dbReference type="PROSITE" id="PS50097">
    <property type="entry name" value="BTB"/>
    <property type="match status" value="1"/>
</dbReference>